<dbReference type="HOGENOM" id="CLU_2458251_0_0_1"/>
<evidence type="ECO:0000313" key="2">
    <source>
        <dbReference type="EnsemblPlants" id="KEH19366"/>
    </source>
</evidence>
<gene>
    <name evidence="1" type="ordered locus">MTR_8g047470</name>
</gene>
<accession>A0A072TQB6</accession>
<keyword evidence="3" id="KW-1185">Reference proteome</keyword>
<reference evidence="2" key="3">
    <citation type="submission" date="2015-04" db="UniProtKB">
        <authorList>
            <consortium name="EnsemblPlants"/>
        </authorList>
    </citation>
    <scope>IDENTIFICATION</scope>
    <source>
        <strain evidence="2">cv. Jemalong A17</strain>
    </source>
</reference>
<dbReference type="AlphaFoldDB" id="A0A072TQB6"/>
<dbReference type="Proteomes" id="UP000002051">
    <property type="component" value="Chromosome 8"/>
</dbReference>
<evidence type="ECO:0000313" key="1">
    <source>
        <dbReference type="EMBL" id="KEH19366.1"/>
    </source>
</evidence>
<sequence>MPCEYIYALYVEGLMPCEPICSIKFGALCPLEQCEGSILFIVVVYAVYLEKRGVTHEPCSRRMTSFCHALGAWHVDEIKPQVHGLTEVV</sequence>
<protein>
    <submittedName>
        <fullName evidence="1 2">Uncharacterized protein</fullName>
    </submittedName>
</protein>
<dbReference type="EMBL" id="CM001224">
    <property type="protein sequence ID" value="KEH19366.1"/>
    <property type="molecule type" value="Genomic_DNA"/>
</dbReference>
<evidence type="ECO:0000313" key="3">
    <source>
        <dbReference type="Proteomes" id="UP000002051"/>
    </source>
</evidence>
<dbReference type="EnsemblPlants" id="KEH19366">
    <property type="protein sequence ID" value="KEH19366"/>
    <property type="gene ID" value="MTR_8g047470"/>
</dbReference>
<proteinExistence type="predicted"/>
<organism evidence="1 3">
    <name type="scientific">Medicago truncatula</name>
    <name type="common">Barrel medic</name>
    <name type="synonym">Medicago tribuloides</name>
    <dbReference type="NCBI Taxonomy" id="3880"/>
    <lineage>
        <taxon>Eukaryota</taxon>
        <taxon>Viridiplantae</taxon>
        <taxon>Streptophyta</taxon>
        <taxon>Embryophyta</taxon>
        <taxon>Tracheophyta</taxon>
        <taxon>Spermatophyta</taxon>
        <taxon>Magnoliopsida</taxon>
        <taxon>eudicotyledons</taxon>
        <taxon>Gunneridae</taxon>
        <taxon>Pentapetalae</taxon>
        <taxon>rosids</taxon>
        <taxon>fabids</taxon>
        <taxon>Fabales</taxon>
        <taxon>Fabaceae</taxon>
        <taxon>Papilionoideae</taxon>
        <taxon>50 kb inversion clade</taxon>
        <taxon>NPAAA clade</taxon>
        <taxon>Hologalegina</taxon>
        <taxon>IRL clade</taxon>
        <taxon>Trifolieae</taxon>
        <taxon>Medicago</taxon>
    </lineage>
</organism>
<reference evidence="1 3" key="1">
    <citation type="journal article" date="2011" name="Nature">
        <title>The Medicago genome provides insight into the evolution of rhizobial symbioses.</title>
        <authorList>
            <person name="Young N.D."/>
            <person name="Debelle F."/>
            <person name="Oldroyd G.E."/>
            <person name="Geurts R."/>
            <person name="Cannon S.B."/>
            <person name="Udvardi M.K."/>
            <person name="Benedito V.A."/>
            <person name="Mayer K.F."/>
            <person name="Gouzy J."/>
            <person name="Schoof H."/>
            <person name="Van de Peer Y."/>
            <person name="Proost S."/>
            <person name="Cook D.R."/>
            <person name="Meyers B.C."/>
            <person name="Spannagl M."/>
            <person name="Cheung F."/>
            <person name="De Mita S."/>
            <person name="Krishnakumar V."/>
            <person name="Gundlach H."/>
            <person name="Zhou S."/>
            <person name="Mudge J."/>
            <person name="Bharti A.K."/>
            <person name="Murray J.D."/>
            <person name="Naoumkina M.A."/>
            <person name="Rosen B."/>
            <person name="Silverstein K.A."/>
            <person name="Tang H."/>
            <person name="Rombauts S."/>
            <person name="Zhao P.X."/>
            <person name="Zhou P."/>
            <person name="Barbe V."/>
            <person name="Bardou P."/>
            <person name="Bechner M."/>
            <person name="Bellec A."/>
            <person name="Berger A."/>
            <person name="Berges H."/>
            <person name="Bidwell S."/>
            <person name="Bisseling T."/>
            <person name="Choisne N."/>
            <person name="Couloux A."/>
            <person name="Denny R."/>
            <person name="Deshpande S."/>
            <person name="Dai X."/>
            <person name="Doyle J.J."/>
            <person name="Dudez A.M."/>
            <person name="Farmer A.D."/>
            <person name="Fouteau S."/>
            <person name="Franken C."/>
            <person name="Gibelin C."/>
            <person name="Gish J."/>
            <person name="Goldstein S."/>
            <person name="Gonzalez A.J."/>
            <person name="Green P.J."/>
            <person name="Hallab A."/>
            <person name="Hartog M."/>
            <person name="Hua A."/>
            <person name="Humphray S.J."/>
            <person name="Jeong D.H."/>
            <person name="Jing Y."/>
            <person name="Jocker A."/>
            <person name="Kenton S.M."/>
            <person name="Kim D.J."/>
            <person name="Klee K."/>
            <person name="Lai H."/>
            <person name="Lang C."/>
            <person name="Lin S."/>
            <person name="Macmil S.L."/>
            <person name="Magdelenat G."/>
            <person name="Matthews L."/>
            <person name="McCorrison J."/>
            <person name="Monaghan E.L."/>
            <person name="Mun J.H."/>
            <person name="Najar F.Z."/>
            <person name="Nicholson C."/>
            <person name="Noirot C."/>
            <person name="O'Bleness M."/>
            <person name="Paule C.R."/>
            <person name="Poulain J."/>
            <person name="Prion F."/>
            <person name="Qin B."/>
            <person name="Qu C."/>
            <person name="Retzel E.F."/>
            <person name="Riddle C."/>
            <person name="Sallet E."/>
            <person name="Samain S."/>
            <person name="Samson N."/>
            <person name="Sanders I."/>
            <person name="Saurat O."/>
            <person name="Scarpelli C."/>
            <person name="Schiex T."/>
            <person name="Segurens B."/>
            <person name="Severin A.J."/>
            <person name="Sherrier D.J."/>
            <person name="Shi R."/>
            <person name="Sims S."/>
            <person name="Singer S.R."/>
            <person name="Sinharoy S."/>
            <person name="Sterck L."/>
            <person name="Viollet A."/>
            <person name="Wang B.B."/>
            <person name="Wang K."/>
            <person name="Wang M."/>
            <person name="Wang X."/>
            <person name="Warfsmann J."/>
            <person name="Weissenbach J."/>
            <person name="White D.D."/>
            <person name="White J.D."/>
            <person name="Wiley G.B."/>
            <person name="Wincker P."/>
            <person name="Xing Y."/>
            <person name="Yang L."/>
            <person name="Yao Z."/>
            <person name="Ying F."/>
            <person name="Zhai J."/>
            <person name="Zhou L."/>
            <person name="Zuber A."/>
            <person name="Denarie J."/>
            <person name="Dixon R.A."/>
            <person name="May G.D."/>
            <person name="Schwartz D.C."/>
            <person name="Rogers J."/>
            <person name="Quetier F."/>
            <person name="Town C.D."/>
            <person name="Roe B.A."/>
        </authorList>
    </citation>
    <scope>NUCLEOTIDE SEQUENCE [LARGE SCALE GENOMIC DNA]</scope>
    <source>
        <strain evidence="1">A17</strain>
        <strain evidence="2 3">cv. Jemalong A17</strain>
    </source>
</reference>
<reference evidence="1 3" key="2">
    <citation type="journal article" date="2014" name="BMC Genomics">
        <title>An improved genome release (version Mt4.0) for the model legume Medicago truncatula.</title>
        <authorList>
            <person name="Tang H."/>
            <person name="Krishnakumar V."/>
            <person name="Bidwell S."/>
            <person name="Rosen B."/>
            <person name="Chan A."/>
            <person name="Zhou S."/>
            <person name="Gentzbittel L."/>
            <person name="Childs K.L."/>
            <person name="Yandell M."/>
            <person name="Gundlach H."/>
            <person name="Mayer K.F."/>
            <person name="Schwartz D.C."/>
            <person name="Town C.D."/>
        </authorList>
    </citation>
    <scope>GENOME REANNOTATION</scope>
    <source>
        <strain evidence="1">A17</strain>
        <strain evidence="2 3">cv. Jemalong A17</strain>
    </source>
</reference>
<name>A0A072TQB6_MEDTR</name>